<dbReference type="Proteomes" id="UP000031572">
    <property type="component" value="Unassembled WGS sequence"/>
</dbReference>
<proteinExistence type="predicted"/>
<sequence>MKLRQTATHVVLALLLLLSQQLGIAHAVSHLTTQSTSGVAQQKQLPPELQCDQCLAFAAIGSAVNAAPHAFFIGLAANPFEVGLAPFRLLPPTIRAFDSRAPPVVVR</sequence>
<gene>
    <name evidence="2" type="ORF">TSA66_15270</name>
</gene>
<dbReference type="EMBL" id="JWJG01000028">
    <property type="protein sequence ID" value="KIF81850.1"/>
    <property type="molecule type" value="Genomic_DNA"/>
</dbReference>
<feature type="chain" id="PRO_5002163119" description="DUF2946 domain-containing protein" evidence="1">
    <location>
        <begin position="28"/>
        <end position="107"/>
    </location>
</feature>
<evidence type="ECO:0000313" key="2">
    <source>
        <dbReference type="EMBL" id="KIF81850.1"/>
    </source>
</evidence>
<protein>
    <recommendedName>
        <fullName evidence="4">DUF2946 domain-containing protein</fullName>
    </recommendedName>
</protein>
<evidence type="ECO:0000313" key="3">
    <source>
        <dbReference type="Proteomes" id="UP000031572"/>
    </source>
</evidence>
<dbReference type="AlphaFoldDB" id="A0A0C2BKT6"/>
<feature type="signal peptide" evidence="1">
    <location>
        <begin position="1"/>
        <end position="27"/>
    </location>
</feature>
<organism evidence="2 3">
    <name type="scientific">Noviherbaspirillum autotrophicum</name>
    <dbReference type="NCBI Taxonomy" id="709839"/>
    <lineage>
        <taxon>Bacteria</taxon>
        <taxon>Pseudomonadati</taxon>
        <taxon>Pseudomonadota</taxon>
        <taxon>Betaproteobacteria</taxon>
        <taxon>Burkholderiales</taxon>
        <taxon>Oxalobacteraceae</taxon>
        <taxon>Noviherbaspirillum</taxon>
    </lineage>
</organism>
<dbReference type="RefSeq" id="WP_040040603.1">
    <property type="nucleotide sequence ID" value="NZ_JWJG01000028.1"/>
</dbReference>
<keyword evidence="1" id="KW-0732">Signal</keyword>
<dbReference type="OrthoDB" id="9154883at2"/>
<reference evidence="2 3" key="1">
    <citation type="submission" date="2014-12" db="EMBL/GenBank/DDBJ databases">
        <title>Denitrispirillum autotrophicum gen. nov., sp. nov., Denitrifying, Facultatively Autotrophic Bacteria Isolated from Rice Paddy Soil.</title>
        <authorList>
            <person name="Ishii S."/>
            <person name="Ashida N."/>
            <person name="Ohno H."/>
            <person name="Otsuka S."/>
            <person name="Yokota A."/>
            <person name="Senoo K."/>
        </authorList>
    </citation>
    <scope>NUCLEOTIDE SEQUENCE [LARGE SCALE GENOMIC DNA]</scope>
    <source>
        <strain evidence="2 3">TSA66</strain>
    </source>
</reference>
<name>A0A0C2BKT6_9BURK</name>
<accession>A0A0C2BKT6</accession>
<evidence type="ECO:0000256" key="1">
    <source>
        <dbReference type="SAM" id="SignalP"/>
    </source>
</evidence>
<evidence type="ECO:0008006" key="4">
    <source>
        <dbReference type="Google" id="ProtNLM"/>
    </source>
</evidence>
<dbReference type="STRING" id="709839.TSA66_15270"/>
<comment type="caution">
    <text evidence="2">The sequence shown here is derived from an EMBL/GenBank/DDBJ whole genome shotgun (WGS) entry which is preliminary data.</text>
</comment>
<keyword evidence="3" id="KW-1185">Reference proteome</keyword>